<dbReference type="InterPro" id="IPR012347">
    <property type="entry name" value="Ferritin-like"/>
</dbReference>
<feature type="compositionally biased region" description="Gly residues" evidence="1">
    <location>
        <begin position="110"/>
        <end position="122"/>
    </location>
</feature>
<feature type="chain" id="PRO_5038858153" evidence="2">
    <location>
        <begin position="22"/>
        <end position="454"/>
    </location>
</feature>
<sequence>MVRTRFTLPATGIAVAGLLLAGCGGDSDDPGADASATAPASAANAADADFARQMIEHHAQAIEMAALVPSDGVSAELTDLAAAVEAVQQPEIDQLTAMLERWGEDPSPSSGGGHDGHGGGSADGMMSAEDMDALDAATGAEFERLWLEMMIEHHRGAIAMAEAELADGADEEALALAQAVVDAQEAEIAQMEAMLGGGAADAAGAAAAPAFSHIHGLGAAGGLLYVATHEGLYEISAAGAAVLAGPDDHDFMGFTMTGAGEFLASGHPNGRTDLPGDLGLLESADGGASWVSRSLSGEVDFHALDAKGSMVYGWSSGTGELLSSADRTTWERLGQVPLADLTVHPDDDQTLLITTEEGPRISADGGRTFGPLDGAPVLFLADWPRTAELYGVTPDGTVQHSPDGGTTWHQRGALGERPQAITVGADGAVYAALEGSIVVSADGGDTFAELYAWA</sequence>
<dbReference type="Gene3D" id="2.130.10.10">
    <property type="entry name" value="YVTN repeat-like/Quinoprotein amine dehydrogenase"/>
    <property type="match status" value="1"/>
</dbReference>
<dbReference type="Pfam" id="PF03713">
    <property type="entry name" value="DUF305"/>
    <property type="match status" value="1"/>
</dbReference>
<keyword evidence="5" id="KW-1185">Reference proteome</keyword>
<dbReference type="OrthoDB" id="9764804at2"/>
<proteinExistence type="predicted"/>
<feature type="domain" description="DUF305" evidence="3">
    <location>
        <begin position="47"/>
        <end position="195"/>
    </location>
</feature>
<evidence type="ECO:0000313" key="5">
    <source>
        <dbReference type="Proteomes" id="UP000181980"/>
    </source>
</evidence>
<dbReference type="PANTHER" id="PTHR36933">
    <property type="entry name" value="SLL0788 PROTEIN"/>
    <property type="match status" value="1"/>
</dbReference>
<dbReference type="STRING" id="561176.SAMN04488561_0504"/>
<dbReference type="NCBIfam" id="NF045728">
    <property type="entry name" value="glycosyl_F510_1955"/>
    <property type="match status" value="1"/>
</dbReference>
<dbReference type="PROSITE" id="PS51257">
    <property type="entry name" value="PROKAR_LIPOPROTEIN"/>
    <property type="match status" value="1"/>
</dbReference>
<dbReference type="AlphaFoldDB" id="A0A1H5DSQ1"/>
<evidence type="ECO:0000259" key="3">
    <source>
        <dbReference type="Pfam" id="PF03713"/>
    </source>
</evidence>
<keyword evidence="2" id="KW-0732">Signal</keyword>
<reference evidence="5" key="1">
    <citation type="submission" date="2016-10" db="EMBL/GenBank/DDBJ databases">
        <authorList>
            <person name="Varghese N."/>
            <person name="Submissions S."/>
        </authorList>
    </citation>
    <scope>NUCLEOTIDE SEQUENCE [LARGE SCALE GENOMIC DNA]</scope>
    <source>
        <strain evidence="5">DSM 45237</strain>
    </source>
</reference>
<name>A0A1H5DSQ1_9ACTN</name>
<dbReference type="Gene3D" id="1.20.1260.10">
    <property type="match status" value="1"/>
</dbReference>
<dbReference type="RefSeq" id="WP_083289095.1">
    <property type="nucleotide sequence ID" value="NZ_FNUC01000002.1"/>
</dbReference>
<dbReference type="InterPro" id="IPR015943">
    <property type="entry name" value="WD40/YVTN_repeat-like_dom_sf"/>
</dbReference>
<evidence type="ECO:0000256" key="1">
    <source>
        <dbReference type="SAM" id="MobiDB-lite"/>
    </source>
</evidence>
<dbReference type="InterPro" id="IPR054817">
    <property type="entry name" value="Glycosyl_F510_1955-like"/>
</dbReference>
<accession>A0A1H5DSQ1</accession>
<dbReference type="Proteomes" id="UP000181980">
    <property type="component" value="Unassembled WGS sequence"/>
</dbReference>
<dbReference type="SUPFAM" id="SSF110296">
    <property type="entry name" value="Oligoxyloglucan reducing end-specific cellobiohydrolase"/>
    <property type="match status" value="1"/>
</dbReference>
<gene>
    <name evidence="4" type="ORF">SAMN04488561_0504</name>
</gene>
<evidence type="ECO:0000313" key="4">
    <source>
        <dbReference type="EMBL" id="SED81804.1"/>
    </source>
</evidence>
<feature type="signal peptide" evidence="2">
    <location>
        <begin position="1"/>
        <end position="21"/>
    </location>
</feature>
<dbReference type="EMBL" id="FNUC01000002">
    <property type="protein sequence ID" value="SED81804.1"/>
    <property type="molecule type" value="Genomic_DNA"/>
</dbReference>
<organism evidence="4 5">
    <name type="scientific">Jiangella alba</name>
    <dbReference type="NCBI Taxonomy" id="561176"/>
    <lineage>
        <taxon>Bacteria</taxon>
        <taxon>Bacillati</taxon>
        <taxon>Actinomycetota</taxon>
        <taxon>Actinomycetes</taxon>
        <taxon>Jiangellales</taxon>
        <taxon>Jiangellaceae</taxon>
        <taxon>Jiangella</taxon>
    </lineage>
</organism>
<feature type="region of interest" description="Disordered" evidence="1">
    <location>
        <begin position="102"/>
        <end position="126"/>
    </location>
</feature>
<evidence type="ECO:0000256" key="2">
    <source>
        <dbReference type="SAM" id="SignalP"/>
    </source>
</evidence>
<dbReference type="InterPro" id="IPR005183">
    <property type="entry name" value="DUF305_CopM-like"/>
</dbReference>
<protein>
    <submittedName>
        <fullName evidence="4">Uncharacterized conserved protein, DUF305 family</fullName>
    </submittedName>
</protein>
<dbReference type="PANTHER" id="PTHR36933:SF1">
    <property type="entry name" value="SLL0788 PROTEIN"/>
    <property type="match status" value="1"/>
</dbReference>